<dbReference type="PANTHER" id="PTHR10543">
    <property type="entry name" value="BETA-CAROTENE DIOXYGENASE"/>
    <property type="match status" value="1"/>
</dbReference>
<gene>
    <name evidence="6" type="ORF">CEURO_LOCUS13420</name>
</gene>
<proteinExistence type="inferred from homology"/>
<evidence type="ECO:0000313" key="6">
    <source>
        <dbReference type="EMBL" id="CAH9096475.1"/>
    </source>
</evidence>
<evidence type="ECO:0000256" key="5">
    <source>
        <dbReference type="ARBA" id="ARBA00023004"/>
    </source>
</evidence>
<protein>
    <submittedName>
        <fullName evidence="6">Uncharacterized protein</fullName>
    </submittedName>
</protein>
<dbReference type="Proteomes" id="UP001152484">
    <property type="component" value="Unassembled WGS sequence"/>
</dbReference>
<keyword evidence="4" id="KW-0223">Dioxygenase</keyword>
<dbReference type="PANTHER" id="PTHR10543:SF37">
    <property type="entry name" value="CAROTENOID CLEAVAGE DIOXYGENASE 7, CHLOROPLASTIC"/>
    <property type="match status" value="1"/>
</dbReference>
<dbReference type="Pfam" id="PF03055">
    <property type="entry name" value="RPE65"/>
    <property type="match status" value="1"/>
</dbReference>
<dbReference type="AlphaFoldDB" id="A0A9P0ZDD0"/>
<organism evidence="6 7">
    <name type="scientific">Cuscuta europaea</name>
    <name type="common">European dodder</name>
    <dbReference type="NCBI Taxonomy" id="41803"/>
    <lineage>
        <taxon>Eukaryota</taxon>
        <taxon>Viridiplantae</taxon>
        <taxon>Streptophyta</taxon>
        <taxon>Embryophyta</taxon>
        <taxon>Tracheophyta</taxon>
        <taxon>Spermatophyta</taxon>
        <taxon>Magnoliopsida</taxon>
        <taxon>eudicotyledons</taxon>
        <taxon>Gunneridae</taxon>
        <taxon>Pentapetalae</taxon>
        <taxon>asterids</taxon>
        <taxon>lamiids</taxon>
        <taxon>Solanales</taxon>
        <taxon>Convolvulaceae</taxon>
        <taxon>Cuscuteae</taxon>
        <taxon>Cuscuta</taxon>
        <taxon>Cuscuta subgen. Cuscuta</taxon>
    </lineage>
</organism>
<dbReference type="InterPro" id="IPR004294">
    <property type="entry name" value="Carotenoid_Oase"/>
</dbReference>
<evidence type="ECO:0000256" key="4">
    <source>
        <dbReference type="ARBA" id="ARBA00022964"/>
    </source>
</evidence>
<keyword evidence="4" id="KW-0560">Oxidoreductase</keyword>
<keyword evidence="7" id="KW-1185">Reference proteome</keyword>
<evidence type="ECO:0000256" key="2">
    <source>
        <dbReference type="ARBA" id="ARBA00006787"/>
    </source>
</evidence>
<dbReference type="OrthoDB" id="1069523at2759"/>
<reference evidence="6" key="1">
    <citation type="submission" date="2022-07" db="EMBL/GenBank/DDBJ databases">
        <authorList>
            <person name="Macas J."/>
            <person name="Novak P."/>
            <person name="Neumann P."/>
        </authorList>
    </citation>
    <scope>NUCLEOTIDE SEQUENCE</scope>
</reference>
<evidence type="ECO:0000256" key="1">
    <source>
        <dbReference type="ARBA" id="ARBA00001954"/>
    </source>
</evidence>
<dbReference type="GO" id="GO:0016121">
    <property type="term" value="P:carotene catabolic process"/>
    <property type="evidence" value="ECO:0007669"/>
    <property type="project" value="TreeGrafter"/>
</dbReference>
<evidence type="ECO:0000256" key="3">
    <source>
        <dbReference type="ARBA" id="ARBA00022723"/>
    </source>
</evidence>
<dbReference type="EMBL" id="CAMAPE010000035">
    <property type="protein sequence ID" value="CAH9096475.1"/>
    <property type="molecule type" value="Genomic_DNA"/>
</dbReference>
<dbReference type="GO" id="GO:0046872">
    <property type="term" value="F:metal ion binding"/>
    <property type="evidence" value="ECO:0007669"/>
    <property type="project" value="UniProtKB-KW"/>
</dbReference>
<dbReference type="GO" id="GO:0009570">
    <property type="term" value="C:chloroplast stroma"/>
    <property type="evidence" value="ECO:0007669"/>
    <property type="project" value="TreeGrafter"/>
</dbReference>
<accession>A0A9P0ZDD0</accession>
<keyword evidence="3" id="KW-0479">Metal-binding</keyword>
<dbReference type="GO" id="GO:0045549">
    <property type="term" value="F:9-cis-epoxycarotenoid dioxygenase activity"/>
    <property type="evidence" value="ECO:0007669"/>
    <property type="project" value="TreeGrafter"/>
</dbReference>
<name>A0A9P0ZDD0_CUSEU</name>
<comment type="cofactor">
    <cofactor evidence="1">
        <name>Fe(2+)</name>
        <dbReference type="ChEBI" id="CHEBI:29033"/>
    </cofactor>
</comment>
<evidence type="ECO:0000313" key="7">
    <source>
        <dbReference type="Proteomes" id="UP001152484"/>
    </source>
</evidence>
<comment type="similarity">
    <text evidence="2">Belongs to the carotenoid oxygenase family.</text>
</comment>
<comment type="caution">
    <text evidence="6">The sequence shown here is derived from an EMBL/GenBank/DDBJ whole genome shotgun (WGS) entry which is preliminary data.</text>
</comment>
<sequence length="197" mass="21949">MKKSEIWKWASGGSTTGGPFSVLKGEKMIRNTKVMKNVANTSVMEWGGRLFANYTVVSAHRAQGVPIPNDVVLVIKDKDKLIAAAIGPISGHRQTTLQDARLALLSRYSNSRLFCLWEGGDPYEIDSSSLQTIGKLKLDKDNTNSPAHKTPKPHMANFWDVAAQILKPILYELHIIPMELRVGVAMRFDRILGDKRH</sequence>
<keyword evidence="5" id="KW-0408">Iron</keyword>